<feature type="region of interest" description="Disordered" evidence="1">
    <location>
        <begin position="136"/>
        <end position="163"/>
    </location>
</feature>
<reference evidence="3" key="1">
    <citation type="submission" date="2022-11" db="UniProtKB">
        <authorList>
            <consortium name="WormBaseParasite"/>
        </authorList>
    </citation>
    <scope>IDENTIFICATION</scope>
</reference>
<protein>
    <submittedName>
        <fullName evidence="3">CCHC-type domain-containing protein</fullName>
    </submittedName>
</protein>
<name>A0A914UJL0_9BILA</name>
<evidence type="ECO:0000313" key="2">
    <source>
        <dbReference type="Proteomes" id="UP000887566"/>
    </source>
</evidence>
<evidence type="ECO:0000256" key="1">
    <source>
        <dbReference type="SAM" id="MobiDB-lite"/>
    </source>
</evidence>
<organism evidence="2 3">
    <name type="scientific">Plectus sambesii</name>
    <dbReference type="NCBI Taxonomy" id="2011161"/>
    <lineage>
        <taxon>Eukaryota</taxon>
        <taxon>Metazoa</taxon>
        <taxon>Ecdysozoa</taxon>
        <taxon>Nematoda</taxon>
        <taxon>Chromadorea</taxon>
        <taxon>Plectida</taxon>
        <taxon>Plectina</taxon>
        <taxon>Plectoidea</taxon>
        <taxon>Plectidae</taxon>
        <taxon>Plectus</taxon>
    </lineage>
</organism>
<dbReference type="AlphaFoldDB" id="A0A914UJL0"/>
<proteinExistence type="predicted"/>
<sequence length="259" mass="28636">MGQTQEETCEEYAQRLQIRAQQVFRSKDEQTTDELLRGQFISGLLDYNVQSSIKLERSLTNFVDMVAFARHIEQHRREMSALSGGTRGPVDPVTQSDPYKISTANSLPRAAVNRPTLANEQASQWTFWNCGEAGHRSNRCPGRAKSEARPYQPRLKTHGPNVSDGWERAKVVQSGEHGAAQGLKEGQPLSLFHDYVARDPYVSSRYAADMVNVQVMSAELKAGPTLFGPSTEAIFDVCGLASRGPIDSGSQTSIISYEL</sequence>
<keyword evidence="2" id="KW-1185">Reference proteome</keyword>
<accession>A0A914UJL0</accession>
<dbReference type="Proteomes" id="UP000887566">
    <property type="component" value="Unplaced"/>
</dbReference>
<dbReference type="WBParaSite" id="PSAMB.scaffold10640size3934.g33470.t1">
    <property type="protein sequence ID" value="PSAMB.scaffold10640size3934.g33470.t1"/>
    <property type="gene ID" value="PSAMB.scaffold10640size3934.g33470"/>
</dbReference>
<evidence type="ECO:0000313" key="3">
    <source>
        <dbReference type="WBParaSite" id="PSAMB.scaffold10640size3934.g33470.t1"/>
    </source>
</evidence>